<keyword evidence="4" id="KW-1185">Reference proteome</keyword>
<dbReference type="Gene3D" id="3.40.1620.10">
    <property type="entry name" value="YefM-like domain"/>
    <property type="match status" value="1"/>
</dbReference>
<evidence type="ECO:0000256" key="1">
    <source>
        <dbReference type="ARBA" id="ARBA00009981"/>
    </source>
</evidence>
<dbReference type="InterPro" id="IPR036165">
    <property type="entry name" value="YefM-like_sf"/>
</dbReference>
<gene>
    <name evidence="3" type="ORF">PEDI_41860</name>
</gene>
<dbReference type="AlphaFoldDB" id="A0AAN4W2E9"/>
<organism evidence="3 4">
    <name type="scientific">Persicobacter diffluens</name>
    <dbReference type="NCBI Taxonomy" id="981"/>
    <lineage>
        <taxon>Bacteria</taxon>
        <taxon>Pseudomonadati</taxon>
        <taxon>Bacteroidota</taxon>
        <taxon>Cytophagia</taxon>
        <taxon>Cytophagales</taxon>
        <taxon>Persicobacteraceae</taxon>
        <taxon>Persicobacter</taxon>
    </lineage>
</organism>
<sequence>MKVVTNAVFQKEMDALFDEVEESEETFLLQRTPTSNGVILLSLKEYNSILETLHLFSTSTNWEALNKSMRQFKAGESLKTKIW</sequence>
<comment type="caution">
    <text evidence="3">The sequence shown here is derived from an EMBL/GenBank/DDBJ whole genome shotgun (WGS) entry which is preliminary data.</text>
</comment>
<evidence type="ECO:0000313" key="3">
    <source>
        <dbReference type="EMBL" id="GJM63634.1"/>
    </source>
</evidence>
<dbReference type="SUPFAM" id="SSF143120">
    <property type="entry name" value="YefM-like"/>
    <property type="match status" value="1"/>
</dbReference>
<dbReference type="RefSeq" id="WP_338238774.1">
    <property type="nucleotide sequence ID" value="NZ_BQKE01000003.1"/>
</dbReference>
<comment type="function">
    <text evidence="2">Antitoxin component of a type II toxin-antitoxin (TA) system.</text>
</comment>
<dbReference type="Pfam" id="PF02604">
    <property type="entry name" value="PhdYeFM_antitox"/>
    <property type="match status" value="1"/>
</dbReference>
<accession>A0AAN4W2E9</accession>
<evidence type="ECO:0000256" key="2">
    <source>
        <dbReference type="RuleBase" id="RU362080"/>
    </source>
</evidence>
<name>A0AAN4W2E9_9BACT</name>
<dbReference type="EMBL" id="BQKE01000003">
    <property type="protein sequence ID" value="GJM63634.1"/>
    <property type="molecule type" value="Genomic_DNA"/>
</dbReference>
<protein>
    <recommendedName>
        <fullName evidence="2">Antitoxin</fullName>
    </recommendedName>
</protein>
<comment type="similarity">
    <text evidence="1 2">Belongs to the phD/YefM antitoxin family.</text>
</comment>
<evidence type="ECO:0000313" key="4">
    <source>
        <dbReference type="Proteomes" id="UP001310022"/>
    </source>
</evidence>
<dbReference type="Proteomes" id="UP001310022">
    <property type="component" value="Unassembled WGS sequence"/>
</dbReference>
<dbReference type="InterPro" id="IPR006442">
    <property type="entry name" value="Antitoxin_Phd/YefM"/>
</dbReference>
<proteinExistence type="inferred from homology"/>
<reference evidence="3 4" key="1">
    <citation type="submission" date="2021-12" db="EMBL/GenBank/DDBJ databases">
        <title>Genome sequencing of bacteria with rrn-lacking chromosome and rrn-plasmid.</title>
        <authorList>
            <person name="Anda M."/>
            <person name="Iwasaki W."/>
        </authorList>
    </citation>
    <scope>NUCLEOTIDE SEQUENCE [LARGE SCALE GENOMIC DNA]</scope>
    <source>
        <strain evidence="3 4">NBRC 15940</strain>
    </source>
</reference>